<dbReference type="RefSeq" id="WP_092662044.1">
    <property type="nucleotide sequence ID" value="NZ_FOCX01000017.1"/>
</dbReference>
<dbReference type="Proteomes" id="UP000198775">
    <property type="component" value="Unassembled WGS sequence"/>
</dbReference>
<accession>A0A1H8RUA1</accession>
<evidence type="ECO:0000313" key="2">
    <source>
        <dbReference type="Proteomes" id="UP000198775"/>
    </source>
</evidence>
<keyword evidence="2" id="KW-1185">Reference proteome</keyword>
<proteinExistence type="predicted"/>
<gene>
    <name evidence="1" type="ORF">SAMN05216388_101746</name>
</gene>
<name>A0A1H8RUA1_9EURY</name>
<reference evidence="2" key="1">
    <citation type="submission" date="2016-10" db="EMBL/GenBank/DDBJ databases">
        <authorList>
            <person name="Varghese N."/>
            <person name="Submissions S."/>
        </authorList>
    </citation>
    <scope>NUCLEOTIDE SEQUENCE [LARGE SCALE GENOMIC DNA]</scope>
    <source>
        <strain evidence="2">IBRC-M 10043</strain>
    </source>
</reference>
<protein>
    <submittedName>
        <fullName evidence="1">Uncharacterized protein</fullName>
    </submittedName>
</protein>
<evidence type="ECO:0000313" key="1">
    <source>
        <dbReference type="EMBL" id="SEO70249.1"/>
    </source>
</evidence>
<sequence length="97" mass="10585">MPATYADKPTSEWDYSHALAEGDVLVHTDDQTGEQAVWEIAAVNDDGSVRAEMVDQSPGDVAGNPTEHWSEDEITRSLADDVLGLRDDGRSHELATF</sequence>
<organism evidence="1 2">
    <name type="scientific">Halorientalis persicus</name>
    <dbReference type="NCBI Taxonomy" id="1367881"/>
    <lineage>
        <taxon>Archaea</taxon>
        <taxon>Methanobacteriati</taxon>
        <taxon>Methanobacteriota</taxon>
        <taxon>Stenosarchaea group</taxon>
        <taxon>Halobacteria</taxon>
        <taxon>Halobacteriales</taxon>
        <taxon>Haloarculaceae</taxon>
        <taxon>Halorientalis</taxon>
    </lineage>
</organism>
<dbReference type="AlphaFoldDB" id="A0A1H8RUA1"/>
<dbReference type="EMBL" id="FOCX01000017">
    <property type="protein sequence ID" value="SEO70249.1"/>
    <property type="molecule type" value="Genomic_DNA"/>
</dbReference>